<dbReference type="InterPro" id="IPR039930">
    <property type="entry name" value="RALGAPB"/>
</dbReference>
<evidence type="ECO:0000313" key="2">
    <source>
        <dbReference type="Proteomes" id="UP001476798"/>
    </source>
</evidence>
<evidence type="ECO:0000313" key="1">
    <source>
        <dbReference type="EMBL" id="MEQ2164372.1"/>
    </source>
</evidence>
<dbReference type="Gene3D" id="3.40.50.11210">
    <property type="entry name" value="Rap/Ran-GAP"/>
    <property type="match status" value="1"/>
</dbReference>
<accession>A0ABV0MZ12</accession>
<dbReference type="SUPFAM" id="SSF111347">
    <property type="entry name" value="Rap/Ran-GAP"/>
    <property type="match status" value="1"/>
</dbReference>
<keyword evidence="2" id="KW-1185">Reference proteome</keyword>
<dbReference type="EMBL" id="JAHRIO010020276">
    <property type="protein sequence ID" value="MEQ2164372.1"/>
    <property type="molecule type" value="Genomic_DNA"/>
</dbReference>
<dbReference type="PANTHER" id="PTHR21344">
    <property type="entry name" value="RAL GTPASE-ACTIVATING PROTEIN SUBUNIT BETA"/>
    <property type="match status" value="1"/>
</dbReference>
<dbReference type="PANTHER" id="PTHR21344:SF1">
    <property type="entry name" value="RAL GTPASE-ACTIVATING PROTEIN SUBUNIT BETA"/>
    <property type="match status" value="1"/>
</dbReference>
<organism evidence="1 2">
    <name type="scientific">Goodea atripinnis</name>
    <dbReference type="NCBI Taxonomy" id="208336"/>
    <lineage>
        <taxon>Eukaryota</taxon>
        <taxon>Metazoa</taxon>
        <taxon>Chordata</taxon>
        <taxon>Craniata</taxon>
        <taxon>Vertebrata</taxon>
        <taxon>Euteleostomi</taxon>
        <taxon>Actinopterygii</taxon>
        <taxon>Neopterygii</taxon>
        <taxon>Teleostei</taxon>
        <taxon>Neoteleostei</taxon>
        <taxon>Acanthomorphata</taxon>
        <taxon>Ovalentaria</taxon>
        <taxon>Atherinomorphae</taxon>
        <taxon>Cyprinodontiformes</taxon>
        <taxon>Goodeidae</taxon>
        <taxon>Goodea</taxon>
    </lineage>
</organism>
<sequence length="426" mass="47773">MIVAAFQFLCVWLTEHPNMLDEKDCLMEVLEIVELGISGSKSRHEQEVRHKAEKEHNPASMRVKDAAEATLSCIMQVLGAFPSPSGPASTCSLLNEDTLIRYARLSATGACNFRYFVLDNSVILAMLEQPLGNEQNPSPSVTVLIRGTAGRHAWTMQLFHQPRGARANQRMFVPESRPTPNNDVGIKYNVKQRPFPEEVDKIPLVKADVSIPDLDDIVSKEILRNVESSATVQPHFLEFLFSLGWPVDVGHHPGWTGHLDTSWSLNSCFDNADLQTATPEDTGGSVFNGEKKVLYYADALTEIAFVVPSLTETSGLLEKDVPLIFIHPLKTGLFRIRLHGAVGKFGMVIPLVDGMVVSRRALGFLVRQTVINVCRRKRLESDLYNPPHVRRKQKITEIVQRYRNKQLEPEFYTSLFHEVGDGKPHL</sequence>
<proteinExistence type="predicted"/>
<evidence type="ECO:0008006" key="3">
    <source>
        <dbReference type="Google" id="ProtNLM"/>
    </source>
</evidence>
<dbReference type="InterPro" id="IPR035974">
    <property type="entry name" value="Rap/Ran-GAP_sf"/>
</dbReference>
<reference evidence="1 2" key="1">
    <citation type="submission" date="2021-06" db="EMBL/GenBank/DDBJ databases">
        <authorList>
            <person name="Palmer J.M."/>
        </authorList>
    </citation>
    <scope>NUCLEOTIDE SEQUENCE [LARGE SCALE GENOMIC DNA]</scope>
    <source>
        <strain evidence="1 2">GA_2019</strain>
        <tissue evidence="1">Muscle</tissue>
    </source>
</reference>
<dbReference type="Proteomes" id="UP001476798">
    <property type="component" value="Unassembled WGS sequence"/>
</dbReference>
<gene>
    <name evidence="1" type="ORF">GOODEAATRI_006059</name>
</gene>
<name>A0ABV0MZ12_9TELE</name>
<comment type="caution">
    <text evidence="1">The sequence shown here is derived from an EMBL/GenBank/DDBJ whole genome shotgun (WGS) entry which is preliminary data.</text>
</comment>
<protein>
    <recommendedName>
        <fullName evidence="3">Ral GTPase-activating protein subunit beta</fullName>
    </recommendedName>
</protein>